<reference evidence="3" key="1">
    <citation type="journal article" date="2012" name="BMC Genomics">
        <title>Genome sequence of the necrotrophic fungus Penicillium digitatum, the main postharvest pathogen of citrus.</title>
        <authorList>
            <person name="Marcet-Houben M."/>
            <person name="Ballester A.-R."/>
            <person name="de la Fuente B."/>
            <person name="Harries E."/>
            <person name="Marcos J.F."/>
            <person name="Gonzalez-Candelas L."/>
            <person name="Gabaldon T."/>
        </authorList>
    </citation>
    <scope>NUCLEOTIDE SEQUENCE [LARGE SCALE GENOMIC DNA]</scope>
    <source>
        <strain evidence="3">PHI26 / CECT 20796</strain>
    </source>
</reference>
<dbReference type="STRING" id="1170229.K9G3R4"/>
<comment type="caution">
    <text evidence="2">The sequence shown here is derived from an EMBL/GenBank/DDBJ whole genome shotgun (WGS) entry which is preliminary data.</text>
</comment>
<dbReference type="OrthoDB" id="69177at2759"/>
<sequence>MTVPEIVNSFLRGPAPNATLHKFDFEHTFPPVPEYIGYFAAAIVDNGMTEAECKEIVRLAEESTRSQLPDSTLSPPPPHRNKR</sequence>
<keyword evidence="3" id="KW-1185">Reference proteome</keyword>
<dbReference type="HOGENOM" id="CLU_2543288_0_0_1"/>
<feature type="compositionally biased region" description="Pro residues" evidence="1">
    <location>
        <begin position="74"/>
        <end position="83"/>
    </location>
</feature>
<dbReference type="AlphaFoldDB" id="K9G3R4"/>
<protein>
    <submittedName>
        <fullName evidence="2">Uncharacterized protein</fullName>
    </submittedName>
</protein>
<gene>
    <name evidence="2" type="ORF">PDIG_23540</name>
</gene>
<dbReference type="EMBL" id="AKCT01000108">
    <property type="protein sequence ID" value="EKV15999.1"/>
    <property type="molecule type" value="Genomic_DNA"/>
</dbReference>
<accession>K9G3R4</accession>
<proteinExistence type="predicted"/>
<evidence type="ECO:0000313" key="2">
    <source>
        <dbReference type="EMBL" id="EKV15999.1"/>
    </source>
</evidence>
<organism evidence="2 3">
    <name type="scientific">Penicillium digitatum (strain PHI26 / CECT 20796)</name>
    <name type="common">Green mold</name>
    <dbReference type="NCBI Taxonomy" id="1170229"/>
    <lineage>
        <taxon>Eukaryota</taxon>
        <taxon>Fungi</taxon>
        <taxon>Dikarya</taxon>
        <taxon>Ascomycota</taxon>
        <taxon>Pezizomycotina</taxon>
        <taxon>Eurotiomycetes</taxon>
        <taxon>Eurotiomycetidae</taxon>
        <taxon>Eurotiales</taxon>
        <taxon>Aspergillaceae</taxon>
        <taxon>Penicillium</taxon>
    </lineage>
</organism>
<evidence type="ECO:0000256" key="1">
    <source>
        <dbReference type="SAM" id="MobiDB-lite"/>
    </source>
</evidence>
<feature type="region of interest" description="Disordered" evidence="1">
    <location>
        <begin position="60"/>
        <end position="83"/>
    </location>
</feature>
<evidence type="ECO:0000313" key="3">
    <source>
        <dbReference type="Proteomes" id="UP000009882"/>
    </source>
</evidence>
<dbReference type="Proteomes" id="UP000009882">
    <property type="component" value="Unassembled WGS sequence"/>
</dbReference>
<name>K9G3R4_PEND2</name>
<dbReference type="InParanoid" id="K9G3R4"/>